<dbReference type="EMBL" id="CAJVCH010113688">
    <property type="protein sequence ID" value="CAG7724768.1"/>
    <property type="molecule type" value="Genomic_DNA"/>
</dbReference>
<evidence type="ECO:0000313" key="2">
    <source>
        <dbReference type="Proteomes" id="UP000708208"/>
    </source>
</evidence>
<gene>
    <name evidence="1" type="ORF">AFUS01_LOCUS13768</name>
</gene>
<accession>A0A8J2JSC8</accession>
<reference evidence="1" key="1">
    <citation type="submission" date="2021-06" db="EMBL/GenBank/DDBJ databases">
        <authorList>
            <person name="Hodson N. C."/>
            <person name="Mongue J. A."/>
            <person name="Jaron S. K."/>
        </authorList>
    </citation>
    <scope>NUCLEOTIDE SEQUENCE</scope>
</reference>
<name>A0A8J2JSC8_9HEXA</name>
<keyword evidence="2" id="KW-1185">Reference proteome</keyword>
<feature type="non-terminal residue" evidence="1">
    <location>
        <position position="1"/>
    </location>
</feature>
<organism evidence="1 2">
    <name type="scientific">Allacma fusca</name>
    <dbReference type="NCBI Taxonomy" id="39272"/>
    <lineage>
        <taxon>Eukaryota</taxon>
        <taxon>Metazoa</taxon>
        <taxon>Ecdysozoa</taxon>
        <taxon>Arthropoda</taxon>
        <taxon>Hexapoda</taxon>
        <taxon>Collembola</taxon>
        <taxon>Symphypleona</taxon>
        <taxon>Sminthuridae</taxon>
        <taxon>Allacma</taxon>
    </lineage>
</organism>
<proteinExistence type="predicted"/>
<sequence length="12" mass="1492">CLTYLHAKELDW</sequence>
<evidence type="ECO:0000313" key="1">
    <source>
        <dbReference type="EMBL" id="CAG7724768.1"/>
    </source>
</evidence>
<dbReference type="Proteomes" id="UP000708208">
    <property type="component" value="Unassembled WGS sequence"/>
</dbReference>
<protein>
    <submittedName>
        <fullName evidence="1">Uncharacterized protein</fullName>
    </submittedName>
</protein>
<comment type="caution">
    <text evidence="1">The sequence shown here is derived from an EMBL/GenBank/DDBJ whole genome shotgun (WGS) entry which is preliminary data.</text>
</comment>